<evidence type="ECO:0000259" key="2">
    <source>
        <dbReference type="PROSITE" id="PS51462"/>
    </source>
</evidence>
<dbReference type="InterPro" id="IPR020084">
    <property type="entry name" value="NUDIX_hydrolase_CS"/>
</dbReference>
<dbReference type="GO" id="GO:0016787">
    <property type="term" value="F:hydrolase activity"/>
    <property type="evidence" value="ECO:0007669"/>
    <property type="project" value="UniProtKB-KW"/>
</dbReference>
<dbReference type="SUPFAM" id="SSF55811">
    <property type="entry name" value="Nudix"/>
    <property type="match status" value="1"/>
</dbReference>
<reference evidence="3 4" key="1">
    <citation type="submission" date="2017-09" db="EMBL/GenBank/DDBJ databases">
        <title>Depth-based differentiation of microbial function through sediment-hosted aquifers and enrichment of novel symbionts in the deep terrestrial subsurface.</title>
        <authorList>
            <person name="Probst A.J."/>
            <person name="Ladd B."/>
            <person name="Jarett J.K."/>
            <person name="Geller-Mcgrath D.E."/>
            <person name="Sieber C.M."/>
            <person name="Emerson J.B."/>
            <person name="Anantharaman K."/>
            <person name="Thomas B.C."/>
            <person name="Malmstrom R."/>
            <person name="Stieglmeier M."/>
            <person name="Klingl A."/>
            <person name="Woyke T."/>
            <person name="Ryan C.M."/>
            <person name="Banfield J.F."/>
        </authorList>
    </citation>
    <scope>NUCLEOTIDE SEQUENCE [LARGE SCALE GENOMIC DNA]</scope>
    <source>
        <strain evidence="3">CG_4_10_14_0_8_um_filter_42_10</strain>
    </source>
</reference>
<dbReference type="AlphaFoldDB" id="A0A2M7RJC6"/>
<dbReference type="PROSITE" id="PS51462">
    <property type="entry name" value="NUDIX"/>
    <property type="match status" value="1"/>
</dbReference>
<dbReference type="InterPro" id="IPR015797">
    <property type="entry name" value="NUDIX_hydrolase-like_dom_sf"/>
</dbReference>
<dbReference type="PROSITE" id="PS00893">
    <property type="entry name" value="NUDIX_BOX"/>
    <property type="match status" value="1"/>
</dbReference>
<sequence>MTKQKKSIPKNAKRVFRGEIFEVWQWQQKMFDGTTETFEKVKRPDTLQIIPVVGRKILIEKQEQPGHSQFLSLAGGRRDNNESPLQAAKRELLEETGYSSKDWLLFQKEYQLGHVVFTIYTYIARNCFKKTNPNLDSGERITTKFVNFNQFLALSDNKLFRNHDFVNTLLRIKMDSKRKKQFQNLLFKK</sequence>
<dbReference type="Gene3D" id="3.90.79.10">
    <property type="entry name" value="Nucleoside Triphosphate Pyrophosphohydrolase"/>
    <property type="match status" value="1"/>
</dbReference>
<dbReference type="CDD" id="cd03424">
    <property type="entry name" value="NUDIX_ADPRase_Nudt5_UGPPase_Nudt14"/>
    <property type="match status" value="1"/>
</dbReference>
<gene>
    <name evidence="3" type="ORF">COY66_02340</name>
</gene>
<evidence type="ECO:0000313" key="4">
    <source>
        <dbReference type="Proteomes" id="UP000230779"/>
    </source>
</evidence>
<protein>
    <recommendedName>
        <fullName evidence="2">Nudix hydrolase domain-containing protein</fullName>
    </recommendedName>
</protein>
<dbReference type="InterPro" id="IPR000086">
    <property type="entry name" value="NUDIX_hydrolase_dom"/>
</dbReference>
<accession>A0A2M7RJC6</accession>
<dbReference type="Pfam" id="PF00293">
    <property type="entry name" value="NUDIX"/>
    <property type="match status" value="1"/>
</dbReference>
<comment type="caution">
    <text evidence="3">The sequence shown here is derived from an EMBL/GenBank/DDBJ whole genome shotgun (WGS) entry which is preliminary data.</text>
</comment>
<evidence type="ECO:0000313" key="3">
    <source>
        <dbReference type="EMBL" id="PIY96855.1"/>
    </source>
</evidence>
<organism evidence="3 4">
    <name type="scientific">Candidatus Kerfeldbacteria bacterium CG_4_10_14_0_8_um_filter_42_10</name>
    <dbReference type="NCBI Taxonomy" id="2014248"/>
    <lineage>
        <taxon>Bacteria</taxon>
        <taxon>Candidatus Kerfeldiibacteriota</taxon>
    </lineage>
</organism>
<dbReference type="Proteomes" id="UP000230779">
    <property type="component" value="Unassembled WGS sequence"/>
</dbReference>
<dbReference type="EMBL" id="PFMD01000025">
    <property type="protein sequence ID" value="PIY96855.1"/>
    <property type="molecule type" value="Genomic_DNA"/>
</dbReference>
<proteinExistence type="predicted"/>
<feature type="domain" description="Nudix hydrolase" evidence="2">
    <location>
        <begin position="42"/>
        <end position="173"/>
    </location>
</feature>
<keyword evidence="1" id="KW-0378">Hydrolase</keyword>
<evidence type="ECO:0000256" key="1">
    <source>
        <dbReference type="ARBA" id="ARBA00022801"/>
    </source>
</evidence>
<name>A0A2M7RJC6_9BACT</name>